<proteinExistence type="predicted"/>
<name>A0A1M7L0D9_9PSED</name>
<dbReference type="EMBL" id="FRDA01000002">
    <property type="protein sequence ID" value="SHM71382.1"/>
    <property type="molecule type" value="Genomic_DNA"/>
</dbReference>
<evidence type="ECO:0000313" key="1">
    <source>
        <dbReference type="EMBL" id="SHM71382.1"/>
    </source>
</evidence>
<dbReference type="Proteomes" id="UP000183983">
    <property type="component" value="Unassembled WGS sequence"/>
</dbReference>
<dbReference type="SUPFAM" id="SSF53659">
    <property type="entry name" value="Isocitrate/Isopropylmalate dehydrogenase-like"/>
    <property type="match status" value="1"/>
</dbReference>
<dbReference type="STRING" id="1190415.SAMN05216593_102498"/>
<sequence length="88" mass="9589">MDIAPVMIKVVAERDYDGTRRIAWEFLREEGECHAGALMGWVEATELIIKGTNGEISAKTVTYDFEHLMEGATSLSSSASGDALVAHM</sequence>
<protein>
    <submittedName>
        <fullName evidence="1">Uncharacterized protein</fullName>
    </submittedName>
</protein>
<organism evidence="1 2">
    <name type="scientific">Pseudomonas asturiensis</name>
    <dbReference type="NCBI Taxonomy" id="1190415"/>
    <lineage>
        <taxon>Bacteria</taxon>
        <taxon>Pseudomonadati</taxon>
        <taxon>Pseudomonadota</taxon>
        <taxon>Gammaproteobacteria</taxon>
        <taxon>Pseudomonadales</taxon>
        <taxon>Pseudomonadaceae</taxon>
        <taxon>Pseudomonas</taxon>
    </lineage>
</organism>
<evidence type="ECO:0000313" key="2">
    <source>
        <dbReference type="Proteomes" id="UP000183983"/>
    </source>
</evidence>
<dbReference type="Gene3D" id="3.40.718.10">
    <property type="entry name" value="Isopropylmalate Dehydrogenase"/>
    <property type="match status" value="1"/>
</dbReference>
<reference evidence="1 2" key="1">
    <citation type="submission" date="2016-11" db="EMBL/GenBank/DDBJ databases">
        <authorList>
            <person name="Jaros S."/>
            <person name="Januszkiewicz K."/>
            <person name="Wedrychowicz H."/>
        </authorList>
    </citation>
    <scope>NUCLEOTIDE SEQUENCE [LARGE SCALE GENOMIC DNA]</scope>
    <source>
        <strain evidence="1 2">LMG 26898</strain>
    </source>
</reference>
<dbReference type="AlphaFoldDB" id="A0A1M7L0D9"/>
<gene>
    <name evidence="1" type="ORF">SAMN05216593_102498</name>
</gene>
<accession>A0A1M7L0D9</accession>